<reference evidence="2" key="1">
    <citation type="submission" date="2023-10" db="EMBL/GenBank/DDBJ databases">
        <authorList>
            <person name="Chen Y."/>
            <person name="Shah S."/>
            <person name="Dougan E. K."/>
            <person name="Thang M."/>
            <person name="Chan C."/>
        </authorList>
    </citation>
    <scope>NUCLEOTIDE SEQUENCE [LARGE SCALE GENOMIC DNA]</scope>
</reference>
<gene>
    <name evidence="2" type="ORF">PCOR1329_LOCUS72818</name>
</gene>
<keyword evidence="3" id="KW-1185">Reference proteome</keyword>
<evidence type="ECO:0000256" key="1">
    <source>
        <dbReference type="SAM" id="MobiDB-lite"/>
    </source>
</evidence>
<organism evidence="2 3">
    <name type="scientific">Prorocentrum cordatum</name>
    <dbReference type="NCBI Taxonomy" id="2364126"/>
    <lineage>
        <taxon>Eukaryota</taxon>
        <taxon>Sar</taxon>
        <taxon>Alveolata</taxon>
        <taxon>Dinophyceae</taxon>
        <taxon>Prorocentrales</taxon>
        <taxon>Prorocentraceae</taxon>
        <taxon>Prorocentrum</taxon>
    </lineage>
</organism>
<protein>
    <recommendedName>
        <fullName evidence="4">Altered inheritance of mitochondria protein 24, mitochondrial</fullName>
    </recommendedName>
</protein>
<feature type="compositionally biased region" description="Low complexity" evidence="1">
    <location>
        <begin position="157"/>
        <end position="166"/>
    </location>
</feature>
<feature type="compositionally biased region" description="Polar residues" evidence="1">
    <location>
        <begin position="229"/>
        <end position="242"/>
    </location>
</feature>
<feature type="compositionally biased region" description="Acidic residues" evidence="1">
    <location>
        <begin position="35"/>
        <end position="45"/>
    </location>
</feature>
<feature type="region of interest" description="Disordered" evidence="1">
    <location>
        <begin position="25"/>
        <end position="65"/>
    </location>
</feature>
<feature type="region of interest" description="Disordered" evidence="1">
    <location>
        <begin position="147"/>
        <end position="174"/>
    </location>
</feature>
<evidence type="ECO:0008006" key="4">
    <source>
        <dbReference type="Google" id="ProtNLM"/>
    </source>
</evidence>
<feature type="region of interest" description="Disordered" evidence="1">
    <location>
        <begin position="218"/>
        <end position="242"/>
    </location>
</feature>
<dbReference type="Proteomes" id="UP001189429">
    <property type="component" value="Unassembled WGS sequence"/>
</dbReference>
<comment type="caution">
    <text evidence="2">The sequence shown here is derived from an EMBL/GenBank/DDBJ whole genome shotgun (WGS) entry which is preliminary data.</text>
</comment>
<proteinExistence type="predicted"/>
<evidence type="ECO:0000313" key="2">
    <source>
        <dbReference type="EMBL" id="CAK0893510.1"/>
    </source>
</evidence>
<accession>A0ABN9X6Q6</accession>
<feature type="compositionally biased region" description="Basic and acidic residues" evidence="1">
    <location>
        <begin position="25"/>
        <end position="34"/>
    </location>
</feature>
<dbReference type="EMBL" id="CAUYUJ010019760">
    <property type="protein sequence ID" value="CAK0893510.1"/>
    <property type="molecule type" value="Genomic_DNA"/>
</dbReference>
<evidence type="ECO:0000313" key="3">
    <source>
        <dbReference type="Proteomes" id="UP001189429"/>
    </source>
</evidence>
<sequence length="242" mass="26160">MLFRQCMFSPLLARWPTLVEPDLSHARGSARRDEDSEEEEEEEVEKDWRKQQTQPRGLGPLADSTHRGGDGCMYVCQFLRPSRGPIPIWRIRMLSFFRHHGEQSLHLEGRACGAEIHVHGPVGIGTGQTMLMSRSVSLLCREQARQAARTAPQLPGAARAAAARPSSAPPPRATVKLQDGSFAASSALTVHSTPTACSAPRSAPHGKARCSCAASCSSASRAGEPEGTTKCSNQRNDSSSMM</sequence>
<name>A0ABN9X6Q6_9DINO</name>